<dbReference type="InterPro" id="IPR003615">
    <property type="entry name" value="HNH_nuc"/>
</dbReference>
<evidence type="ECO:0000313" key="2">
    <source>
        <dbReference type="EMBL" id="GLO37878.1"/>
    </source>
</evidence>
<comment type="caution">
    <text evidence="2">The sequence shown here is derived from an EMBL/GenBank/DDBJ whole genome shotgun (WGS) entry which is preliminary data.</text>
</comment>
<proteinExistence type="predicted"/>
<dbReference type="Pfam" id="PF13391">
    <property type="entry name" value="HNH_2"/>
    <property type="match status" value="1"/>
</dbReference>
<reference evidence="2" key="1">
    <citation type="submission" date="2023-01" db="EMBL/GenBank/DDBJ databases">
        <title>Whole-genome sequence of Pseudomonas putida NBRC 14671.</title>
        <authorList>
            <person name="Morohoshi T."/>
            <person name="Someya N."/>
        </authorList>
    </citation>
    <scope>NUCLEOTIDE SEQUENCE</scope>
    <source>
        <strain evidence="2">NBRC 14671</strain>
    </source>
</reference>
<dbReference type="EMBL" id="BSKJ01000013">
    <property type="protein sequence ID" value="GLO37878.1"/>
    <property type="molecule type" value="Genomic_DNA"/>
</dbReference>
<gene>
    <name evidence="2" type="ORF">PPUN14671_47150</name>
</gene>
<evidence type="ECO:0000313" key="3">
    <source>
        <dbReference type="Proteomes" id="UP001161257"/>
    </source>
</evidence>
<evidence type="ECO:0000259" key="1">
    <source>
        <dbReference type="Pfam" id="PF13391"/>
    </source>
</evidence>
<dbReference type="RefSeq" id="WP_284356860.1">
    <property type="nucleotide sequence ID" value="NZ_BSKF01000016.1"/>
</dbReference>
<feature type="domain" description="HNH nuclease" evidence="1">
    <location>
        <begin position="182"/>
        <end position="234"/>
    </location>
</feature>
<name>A0AA37VPG0_PSEPU</name>
<protein>
    <recommendedName>
        <fullName evidence="1">HNH nuclease domain-containing protein</fullName>
    </recommendedName>
</protein>
<organism evidence="2 3">
    <name type="scientific">Pseudomonas putida</name>
    <name type="common">Arthrobacter siderocapsulatus</name>
    <dbReference type="NCBI Taxonomy" id="303"/>
    <lineage>
        <taxon>Bacteria</taxon>
        <taxon>Pseudomonadati</taxon>
        <taxon>Pseudomonadota</taxon>
        <taxon>Gammaproteobacteria</taxon>
        <taxon>Pseudomonadales</taxon>
        <taxon>Pseudomonadaceae</taxon>
        <taxon>Pseudomonas</taxon>
    </lineage>
</organism>
<dbReference type="Proteomes" id="UP001161257">
    <property type="component" value="Unassembled WGS sequence"/>
</dbReference>
<dbReference type="AlphaFoldDB" id="A0AA37VPG0"/>
<sequence length="284" mass="31860">MISTVQMAGKGVDLLEKLVSVPKIYRSGDPTIFVPVGRYSTSPGWCFLPWKGIEAEYRWGFKARTEVSDYVSVLIGLQAAFLANESEAFWVIKNGKRVRETQRRARWRDGGAKPNLLRPWGWLEVHFEKLETLGQDHLNGAVLDLTAEGFEGGEHFIVRPARTRNFQSYFSLATFALWGKRCAITGSAWALEAAHIKPVASCEDDDPALTDPYNGIVLTASLHRLLDDGLFGFDLDGNVVVDPKLSKKERDIHQLANSHKVDFEPEAEIYLQHRVLHTIVGSKP</sequence>
<accession>A0AA37VPG0</accession>